<organism evidence="1 2">
    <name type="scientific">Magnetospirillum fulvum</name>
    <name type="common">Rhodospirillum fulvum</name>
    <dbReference type="NCBI Taxonomy" id="1082"/>
    <lineage>
        <taxon>Bacteria</taxon>
        <taxon>Pseudomonadati</taxon>
        <taxon>Pseudomonadota</taxon>
        <taxon>Alphaproteobacteria</taxon>
        <taxon>Rhodospirillales</taxon>
        <taxon>Rhodospirillaceae</taxon>
        <taxon>Magnetospirillum</taxon>
    </lineage>
</organism>
<dbReference type="EMBL" id="FNWO01000013">
    <property type="protein sequence ID" value="SEH55023.1"/>
    <property type="molecule type" value="Genomic_DNA"/>
</dbReference>
<evidence type="ECO:0000313" key="2">
    <source>
        <dbReference type="Proteomes" id="UP000182983"/>
    </source>
</evidence>
<evidence type="ECO:0008006" key="3">
    <source>
        <dbReference type="Google" id="ProtNLM"/>
    </source>
</evidence>
<accession>A0A1H6IZ76</accession>
<dbReference type="SUPFAM" id="SSF141371">
    <property type="entry name" value="PilZ domain-like"/>
    <property type="match status" value="1"/>
</dbReference>
<keyword evidence="2" id="KW-1185">Reference proteome</keyword>
<proteinExistence type="predicted"/>
<reference evidence="2" key="1">
    <citation type="submission" date="2016-10" db="EMBL/GenBank/DDBJ databases">
        <authorList>
            <person name="Varghese N."/>
            <person name="Submissions S."/>
        </authorList>
    </citation>
    <scope>NUCLEOTIDE SEQUENCE [LARGE SCALE GENOMIC DNA]</scope>
    <source>
        <strain evidence="2">DSM 13234</strain>
    </source>
</reference>
<dbReference type="AlphaFoldDB" id="A0A1H6IZ76"/>
<sequence>MSLPVSEREPRRWSRQSCGSAGLMISAAGEVPVTMLDASRGGFKLRFEPSPLALEMLSPLPRDVQVITAIQRVYPASGLWIKDGLAGFRFYQHQSLDDIAILMTAPFRLQPLDMPV</sequence>
<evidence type="ECO:0000313" key="1">
    <source>
        <dbReference type="EMBL" id="SEH55023.1"/>
    </source>
</evidence>
<name>A0A1H6IZ76_MAGFU</name>
<dbReference type="RefSeq" id="WP_074769856.1">
    <property type="nucleotide sequence ID" value="NZ_FNWO01000013.1"/>
</dbReference>
<protein>
    <recommendedName>
        <fullName evidence="3">PilZ domain-containing protein</fullName>
    </recommendedName>
</protein>
<dbReference type="OrthoDB" id="7355706at2"/>
<dbReference type="Proteomes" id="UP000182983">
    <property type="component" value="Unassembled WGS sequence"/>
</dbReference>
<gene>
    <name evidence="1" type="ORF">SAMN04244559_02924</name>
</gene>